<keyword evidence="2" id="KW-0560">Oxidoreductase</keyword>
<proteinExistence type="inferred from homology"/>
<dbReference type="Pfam" id="PF00881">
    <property type="entry name" value="Nitroreductase"/>
    <property type="match status" value="2"/>
</dbReference>
<dbReference type="EMBL" id="CP011391">
    <property type="protein sequence ID" value="AMK53414.1"/>
    <property type="molecule type" value="Genomic_DNA"/>
</dbReference>
<dbReference type="AlphaFoldDB" id="A0A140DRY7"/>
<dbReference type="OrthoDB" id="9812105at2"/>
<dbReference type="STRING" id="1702221.AALO17_02800"/>
<keyword evidence="5" id="KW-1185">Reference proteome</keyword>
<dbReference type="RefSeq" id="WP_067554495.1">
    <property type="nucleotide sequence ID" value="NZ_CAJTBG010000036.1"/>
</dbReference>
<evidence type="ECO:0000256" key="2">
    <source>
        <dbReference type="ARBA" id="ARBA00023002"/>
    </source>
</evidence>
<dbReference type="GO" id="GO:0016491">
    <property type="term" value="F:oxidoreductase activity"/>
    <property type="evidence" value="ECO:0007669"/>
    <property type="project" value="UniProtKB-KW"/>
</dbReference>
<evidence type="ECO:0000313" key="5">
    <source>
        <dbReference type="Proteomes" id="UP000069771"/>
    </source>
</evidence>
<dbReference type="PANTHER" id="PTHR43673:SF10">
    <property type="entry name" value="NADH DEHYDROGENASE_NAD(P)H NITROREDUCTASE XCC3605-RELATED"/>
    <property type="match status" value="1"/>
</dbReference>
<evidence type="ECO:0000256" key="1">
    <source>
        <dbReference type="ARBA" id="ARBA00007118"/>
    </source>
</evidence>
<feature type="domain" description="Nitroreductase" evidence="3">
    <location>
        <begin position="8"/>
        <end position="62"/>
    </location>
</feature>
<gene>
    <name evidence="4" type="ORF">AALO17_02800</name>
</gene>
<name>A0A140DRY7_9FIRM</name>
<organism evidence="4 5">
    <name type="scientific">Faecalibaculum rodentium</name>
    <dbReference type="NCBI Taxonomy" id="1702221"/>
    <lineage>
        <taxon>Bacteria</taxon>
        <taxon>Bacillati</taxon>
        <taxon>Bacillota</taxon>
        <taxon>Erysipelotrichia</taxon>
        <taxon>Erysipelotrichales</taxon>
        <taxon>Erysipelotrichaceae</taxon>
        <taxon>Faecalibaculum</taxon>
    </lineage>
</organism>
<dbReference type="InterPro" id="IPR000415">
    <property type="entry name" value="Nitroreductase-like"/>
</dbReference>
<protein>
    <submittedName>
        <fullName evidence="4">Nitroreductase</fullName>
    </submittedName>
</protein>
<accession>A0A140DRY7</accession>
<dbReference type="InterPro" id="IPR029479">
    <property type="entry name" value="Nitroreductase"/>
</dbReference>
<dbReference type="Proteomes" id="UP000069771">
    <property type="component" value="Chromosome"/>
</dbReference>
<feature type="domain" description="Nitroreductase" evidence="3">
    <location>
        <begin position="67"/>
        <end position="157"/>
    </location>
</feature>
<evidence type="ECO:0000259" key="3">
    <source>
        <dbReference type="Pfam" id="PF00881"/>
    </source>
</evidence>
<comment type="similarity">
    <text evidence="1">Belongs to the nitroreductase family.</text>
</comment>
<dbReference type="PATRIC" id="fig|1702221.3.peg.265"/>
<dbReference type="KEGG" id="fro:AALO17_02800"/>
<evidence type="ECO:0000313" key="4">
    <source>
        <dbReference type="EMBL" id="AMK53414.1"/>
    </source>
</evidence>
<dbReference type="Gene3D" id="3.40.109.10">
    <property type="entry name" value="NADH Oxidase"/>
    <property type="match status" value="1"/>
</dbReference>
<dbReference type="PANTHER" id="PTHR43673">
    <property type="entry name" value="NAD(P)H NITROREDUCTASE YDGI-RELATED"/>
    <property type="match status" value="1"/>
</dbReference>
<dbReference type="SUPFAM" id="SSF55469">
    <property type="entry name" value="FMN-dependent nitroreductase-like"/>
    <property type="match status" value="1"/>
</dbReference>
<sequence>MTFEETLTSRRSIRRYKAEPVSREDIDACLQAAILAPSWKNSQTPRFYVVQSPEIRKQVNQEGLAPFNADNAENAAVLVVITFVRDKSGWGNDGAPANEGGNGWGWFDLGLACENFCLQAANLGLGTLIMGIRDAHALKRILGIPENEIVGPVVSLGHPDIDPVMPTRHSLVDAAKFL</sequence>
<dbReference type="GeneID" id="78477158"/>
<reference evidence="4 5" key="1">
    <citation type="journal article" date="2016" name="Gut Pathog.">
        <title>Whole genome sequencing of "Faecalibaculum rodentium" ALO17, isolated from C57BL/6J laboratory mouse feces.</title>
        <authorList>
            <person name="Lim S."/>
            <person name="Chang D.H."/>
            <person name="Ahn S."/>
            <person name="Kim B.C."/>
        </authorList>
    </citation>
    <scope>NUCLEOTIDE SEQUENCE [LARGE SCALE GENOMIC DNA]</scope>
    <source>
        <strain evidence="4 5">Alo17</strain>
    </source>
</reference>